<proteinExistence type="predicted"/>
<feature type="chain" id="PRO_5014398648" description="PEGA domain-containing protein" evidence="1">
    <location>
        <begin position="24"/>
        <end position="306"/>
    </location>
</feature>
<comment type="caution">
    <text evidence="3">The sequence shown here is derived from an EMBL/GenBank/DDBJ whole genome shotgun (WGS) entry which is preliminary data.</text>
</comment>
<dbReference type="Proteomes" id="UP000236379">
    <property type="component" value="Unassembled WGS sequence"/>
</dbReference>
<dbReference type="EMBL" id="PPPD01000001">
    <property type="protein sequence ID" value="PNY81223.1"/>
    <property type="molecule type" value="Genomic_DNA"/>
</dbReference>
<keyword evidence="1" id="KW-0732">Signal</keyword>
<gene>
    <name evidence="3" type="ORF">CVO96_07365</name>
</gene>
<accession>A0A2K3UXF4</accession>
<evidence type="ECO:0000259" key="2">
    <source>
        <dbReference type="Pfam" id="PF08308"/>
    </source>
</evidence>
<protein>
    <recommendedName>
        <fullName evidence="2">PEGA domain-containing protein</fullName>
    </recommendedName>
</protein>
<name>A0A2K3UXF4_9DEIO</name>
<dbReference type="AlphaFoldDB" id="A0A2K3UXF4"/>
<evidence type="ECO:0000313" key="4">
    <source>
        <dbReference type="Proteomes" id="UP000236379"/>
    </source>
</evidence>
<keyword evidence="4" id="KW-1185">Reference proteome</keyword>
<sequence>MKQLGWSLLLAGLLAGCAPAVLRAQPGAQLRVETRLATAPLNTVTGERLYREPGPGALLIQTDRPAFVTSLLVPAQGGVRVLPAGPVRSGETVSLPLPGALGFTQVFTVASLAPVDLSAAQGARTLDAAAQAVQAATRSLGAGAYTVSTTTYTVGRFGSLEVTAPLPGAEVRVNGTLAGRTPLLLPEVPVGSVVVSVSRPGFTDFSQRVNVQPGTVSAVRASLRPITGTLQVTSGVPARVIVDGQPAGQTGPDGLSLALRPGTVGVNVVPLDSALKPQNLLVRIRASLTTTIDCAVVAGDYTCRTP</sequence>
<dbReference type="PROSITE" id="PS51257">
    <property type="entry name" value="PROKAR_LIPOPROTEIN"/>
    <property type="match status" value="1"/>
</dbReference>
<feature type="domain" description="PEGA" evidence="2">
    <location>
        <begin position="158"/>
        <end position="225"/>
    </location>
</feature>
<dbReference type="Pfam" id="PF08308">
    <property type="entry name" value="PEGA"/>
    <property type="match status" value="1"/>
</dbReference>
<reference evidence="3 4" key="1">
    <citation type="submission" date="2018-01" db="EMBL/GenBank/DDBJ databases">
        <title>Deinococcus koreensis sp. nov., a radiation-resistant bacterium isolated from river water.</title>
        <authorList>
            <person name="Choi A."/>
        </authorList>
    </citation>
    <scope>NUCLEOTIDE SEQUENCE [LARGE SCALE GENOMIC DNA]</scope>
    <source>
        <strain evidence="3 4">SJW1-2</strain>
    </source>
</reference>
<dbReference type="PANTHER" id="PTHR36194:SF1">
    <property type="entry name" value="S-LAYER-LIKE PROTEIN"/>
    <property type="match status" value="1"/>
</dbReference>
<feature type="signal peptide" evidence="1">
    <location>
        <begin position="1"/>
        <end position="23"/>
    </location>
</feature>
<dbReference type="RefSeq" id="WP_103311666.1">
    <property type="nucleotide sequence ID" value="NZ_PPPD01000001.1"/>
</dbReference>
<dbReference type="PANTHER" id="PTHR36194">
    <property type="entry name" value="S-LAYER-LIKE PROTEIN"/>
    <property type="match status" value="1"/>
</dbReference>
<evidence type="ECO:0000313" key="3">
    <source>
        <dbReference type="EMBL" id="PNY81223.1"/>
    </source>
</evidence>
<organism evidence="3 4">
    <name type="scientific">Deinococcus koreensis</name>
    <dbReference type="NCBI Taxonomy" id="2054903"/>
    <lineage>
        <taxon>Bacteria</taxon>
        <taxon>Thermotogati</taxon>
        <taxon>Deinococcota</taxon>
        <taxon>Deinococci</taxon>
        <taxon>Deinococcales</taxon>
        <taxon>Deinococcaceae</taxon>
        <taxon>Deinococcus</taxon>
    </lineage>
</organism>
<evidence type="ECO:0000256" key="1">
    <source>
        <dbReference type="SAM" id="SignalP"/>
    </source>
</evidence>
<dbReference type="OrthoDB" id="59928at2"/>
<dbReference type="InterPro" id="IPR013229">
    <property type="entry name" value="PEGA"/>
</dbReference>